<dbReference type="Gene3D" id="3.30.1130.10">
    <property type="match status" value="1"/>
</dbReference>
<comment type="catalytic activity">
    <reaction evidence="1">
        <text>7,8-dihydroneopterin = 6-hydroxymethyl-7,8-dihydropterin + glycolaldehyde</text>
        <dbReference type="Rhea" id="RHEA:10540"/>
        <dbReference type="ChEBI" id="CHEBI:17001"/>
        <dbReference type="ChEBI" id="CHEBI:17071"/>
        <dbReference type="ChEBI" id="CHEBI:44841"/>
        <dbReference type="EC" id="4.1.2.25"/>
    </reaction>
</comment>
<evidence type="ECO:0000256" key="7">
    <source>
        <dbReference type="ARBA" id="ARBA00032903"/>
    </source>
</evidence>
<dbReference type="NCBIfam" id="TIGR00526">
    <property type="entry name" value="folB_dom"/>
    <property type="match status" value="1"/>
</dbReference>
<evidence type="ECO:0000256" key="6">
    <source>
        <dbReference type="ARBA" id="ARBA00023239"/>
    </source>
</evidence>
<dbReference type="SUPFAM" id="SSF55620">
    <property type="entry name" value="Tetrahydrobiopterin biosynthesis enzymes-like"/>
    <property type="match status" value="1"/>
</dbReference>
<comment type="pathway">
    <text evidence="2">Cofactor biosynthesis; tetrahydrofolate biosynthesis; 2-amino-4-hydroxy-6-hydroxymethyl-7,8-dihydropteridine diphosphate from 7,8-dihydroneopterin triphosphate: step 3/4.</text>
</comment>
<evidence type="ECO:0000256" key="5">
    <source>
        <dbReference type="ARBA" id="ARBA00022909"/>
    </source>
</evidence>
<dbReference type="GO" id="GO:0005737">
    <property type="term" value="C:cytoplasm"/>
    <property type="evidence" value="ECO:0007669"/>
    <property type="project" value="TreeGrafter"/>
</dbReference>
<dbReference type="InterPro" id="IPR006157">
    <property type="entry name" value="FolB_dom"/>
</dbReference>
<dbReference type="PANTHER" id="PTHR42844:SF1">
    <property type="entry name" value="DIHYDRONEOPTERIN ALDOLASE 1-RELATED"/>
    <property type="match status" value="1"/>
</dbReference>
<evidence type="ECO:0000256" key="1">
    <source>
        <dbReference type="ARBA" id="ARBA00001353"/>
    </source>
</evidence>
<dbReference type="InterPro" id="IPR006156">
    <property type="entry name" value="Dihydroneopterin_aldolase"/>
</dbReference>
<dbReference type="NCBIfam" id="TIGR00525">
    <property type="entry name" value="folB"/>
    <property type="match status" value="1"/>
</dbReference>
<dbReference type="PANTHER" id="PTHR42844">
    <property type="entry name" value="DIHYDRONEOPTERIN ALDOLASE 1-RELATED"/>
    <property type="match status" value="1"/>
</dbReference>
<keyword evidence="6" id="KW-0456">Lyase</keyword>
<dbReference type="EC" id="4.1.2.25" evidence="4"/>
<sequence>MNDLININGIKAFGYHGVFEHEAVNGQDFFVDVELRVNLDKASESDELKDTVDYGAITDAVVSEITGERVQLIERLAGRIAERVLSEDARIKSVAITVHKPNAPVSAPVQDICVRIDRTR</sequence>
<dbReference type="InterPro" id="IPR043133">
    <property type="entry name" value="GTP-CH-I_C/QueF"/>
</dbReference>
<dbReference type="FunFam" id="3.30.1130.10:FF:000003">
    <property type="entry name" value="7,8-dihydroneopterin aldolase"/>
    <property type="match status" value="1"/>
</dbReference>
<organism evidence="9">
    <name type="scientific">freshwater metagenome</name>
    <dbReference type="NCBI Taxonomy" id="449393"/>
    <lineage>
        <taxon>unclassified sequences</taxon>
        <taxon>metagenomes</taxon>
        <taxon>ecological metagenomes</taxon>
    </lineage>
</organism>
<gene>
    <name evidence="9" type="ORF">UFOPK1951_00559</name>
</gene>
<dbReference type="SMART" id="SM00905">
    <property type="entry name" value="FolB"/>
    <property type="match status" value="1"/>
</dbReference>
<reference evidence="9" key="1">
    <citation type="submission" date="2020-05" db="EMBL/GenBank/DDBJ databases">
        <authorList>
            <person name="Chiriac C."/>
            <person name="Salcher M."/>
            <person name="Ghai R."/>
            <person name="Kavagutti S V."/>
        </authorList>
    </citation>
    <scope>NUCLEOTIDE SEQUENCE</scope>
</reference>
<dbReference type="Pfam" id="PF02152">
    <property type="entry name" value="FolB"/>
    <property type="match status" value="1"/>
</dbReference>
<evidence type="ECO:0000256" key="2">
    <source>
        <dbReference type="ARBA" id="ARBA00005013"/>
    </source>
</evidence>
<comment type="similarity">
    <text evidence="3">Belongs to the DHNA family.</text>
</comment>
<evidence type="ECO:0000259" key="8">
    <source>
        <dbReference type="SMART" id="SM00905"/>
    </source>
</evidence>
<evidence type="ECO:0000313" key="9">
    <source>
        <dbReference type="EMBL" id="CAB4625473.1"/>
    </source>
</evidence>
<dbReference type="GO" id="GO:0046656">
    <property type="term" value="P:folic acid biosynthetic process"/>
    <property type="evidence" value="ECO:0007669"/>
    <property type="project" value="UniProtKB-KW"/>
</dbReference>
<dbReference type="GO" id="GO:0004150">
    <property type="term" value="F:dihydroneopterin aldolase activity"/>
    <property type="evidence" value="ECO:0007669"/>
    <property type="project" value="UniProtKB-EC"/>
</dbReference>
<feature type="domain" description="Dihydroneopterin aldolase/epimerase" evidence="8">
    <location>
        <begin position="5"/>
        <end position="118"/>
    </location>
</feature>
<dbReference type="EMBL" id="CAEZVH010000051">
    <property type="protein sequence ID" value="CAB4625473.1"/>
    <property type="molecule type" value="Genomic_DNA"/>
</dbReference>
<name>A0A6J6IM89_9ZZZZ</name>
<keyword evidence="5" id="KW-0289">Folate biosynthesis</keyword>
<dbReference type="CDD" id="cd00534">
    <property type="entry name" value="DHNA_DHNTPE"/>
    <property type="match status" value="1"/>
</dbReference>
<evidence type="ECO:0000256" key="3">
    <source>
        <dbReference type="ARBA" id="ARBA00005708"/>
    </source>
</evidence>
<evidence type="ECO:0000256" key="4">
    <source>
        <dbReference type="ARBA" id="ARBA00013043"/>
    </source>
</evidence>
<proteinExistence type="inferred from homology"/>
<dbReference type="AlphaFoldDB" id="A0A6J6IM89"/>
<protein>
    <recommendedName>
        <fullName evidence="4">dihydroneopterin aldolase</fullName>
        <ecNumber evidence="4">4.1.2.25</ecNumber>
    </recommendedName>
    <alternativeName>
        <fullName evidence="7">7,8-dihydroneopterin aldolase</fullName>
    </alternativeName>
</protein>
<accession>A0A6J6IM89</accession>